<gene>
    <name evidence="9 11" type="primary">tatB</name>
    <name evidence="11" type="ORF">ACFOEK_15150</name>
</gene>
<evidence type="ECO:0000256" key="5">
    <source>
        <dbReference type="ARBA" id="ARBA00022927"/>
    </source>
</evidence>
<dbReference type="NCBIfam" id="TIGR01410">
    <property type="entry name" value="tatB"/>
    <property type="match status" value="1"/>
</dbReference>
<sequence>MFDIGFSELFIVAVIALLVLGPERLPGAVRKVGFILGKVRASWNGIQDEINRELEAEELKKRIQDETNSVQQTLNNSFDIDAYNERILEQERKIREGIQREVTDPSQPPEAAPTAPLTNNASLTNDASSAQEDTDNTNNIESASTTNALVQDSNKS</sequence>
<comment type="caution">
    <text evidence="11">The sequence shown here is derived from an EMBL/GenBank/DDBJ whole genome shotgun (WGS) entry which is preliminary data.</text>
</comment>
<dbReference type="RefSeq" id="WP_386722296.1">
    <property type="nucleotide sequence ID" value="NZ_JBHRSZ010000006.1"/>
</dbReference>
<evidence type="ECO:0000256" key="7">
    <source>
        <dbReference type="ARBA" id="ARBA00023010"/>
    </source>
</evidence>
<keyword evidence="7 9" id="KW-0811">Translocation</keyword>
<evidence type="ECO:0000313" key="12">
    <source>
        <dbReference type="Proteomes" id="UP001595476"/>
    </source>
</evidence>
<feature type="compositionally biased region" description="Basic and acidic residues" evidence="10">
    <location>
        <begin position="94"/>
        <end position="103"/>
    </location>
</feature>
<dbReference type="InterPro" id="IPR018448">
    <property type="entry name" value="TatB"/>
</dbReference>
<comment type="similarity">
    <text evidence="9">Belongs to the TatB family.</text>
</comment>
<evidence type="ECO:0000256" key="6">
    <source>
        <dbReference type="ARBA" id="ARBA00022989"/>
    </source>
</evidence>
<feature type="compositionally biased region" description="Polar residues" evidence="10">
    <location>
        <begin position="116"/>
        <end position="156"/>
    </location>
</feature>
<evidence type="ECO:0000313" key="11">
    <source>
        <dbReference type="EMBL" id="MFC3152370.1"/>
    </source>
</evidence>
<evidence type="ECO:0000256" key="10">
    <source>
        <dbReference type="SAM" id="MobiDB-lite"/>
    </source>
</evidence>
<evidence type="ECO:0000256" key="9">
    <source>
        <dbReference type="HAMAP-Rule" id="MF_00237"/>
    </source>
</evidence>
<keyword evidence="6 9" id="KW-1133">Transmembrane helix</keyword>
<comment type="function">
    <text evidence="9">Part of the twin-arginine translocation (Tat) system that transports large folded proteins containing a characteristic twin-arginine motif in their signal peptide across membranes. Together with TatC, TatB is part of a receptor directly interacting with Tat signal peptides. TatB may form an oligomeric binding site that transiently accommodates folded Tat precursor proteins before their translocation.</text>
</comment>
<keyword evidence="4 9" id="KW-0812">Transmembrane</keyword>
<organism evidence="11 12">
    <name type="scientific">Litoribrevibacter euphylliae</name>
    <dbReference type="NCBI Taxonomy" id="1834034"/>
    <lineage>
        <taxon>Bacteria</taxon>
        <taxon>Pseudomonadati</taxon>
        <taxon>Pseudomonadota</taxon>
        <taxon>Gammaproteobacteria</taxon>
        <taxon>Oceanospirillales</taxon>
        <taxon>Oceanospirillaceae</taxon>
        <taxon>Litoribrevibacter</taxon>
    </lineage>
</organism>
<keyword evidence="8 9" id="KW-0472">Membrane</keyword>
<dbReference type="HAMAP" id="MF_00237">
    <property type="entry name" value="TatB"/>
    <property type="match status" value="1"/>
</dbReference>
<dbReference type="PANTHER" id="PTHR33162">
    <property type="entry name" value="SEC-INDEPENDENT PROTEIN TRANSLOCASE PROTEIN TATA, CHLOROPLASTIC"/>
    <property type="match status" value="1"/>
</dbReference>
<name>A0ABV7HEU2_9GAMM</name>
<accession>A0ABV7HEU2</accession>
<keyword evidence="3 9" id="KW-1003">Cell membrane</keyword>
<feature type="region of interest" description="Disordered" evidence="10">
    <location>
        <begin position="94"/>
        <end position="156"/>
    </location>
</feature>
<comment type="subcellular location">
    <subcellularLocation>
        <location evidence="9">Cell membrane</location>
        <topology evidence="9">Single-pass membrane protein</topology>
    </subcellularLocation>
    <subcellularLocation>
        <location evidence="1">Membrane</location>
        <topology evidence="1">Single-pass membrane protein</topology>
    </subcellularLocation>
</comment>
<keyword evidence="2 9" id="KW-0813">Transport</keyword>
<evidence type="ECO:0000256" key="2">
    <source>
        <dbReference type="ARBA" id="ARBA00022448"/>
    </source>
</evidence>
<dbReference type="Pfam" id="PF02416">
    <property type="entry name" value="TatA_B_E"/>
    <property type="match status" value="1"/>
</dbReference>
<dbReference type="PANTHER" id="PTHR33162:SF1">
    <property type="entry name" value="SEC-INDEPENDENT PROTEIN TRANSLOCASE PROTEIN TATA, CHLOROPLASTIC"/>
    <property type="match status" value="1"/>
</dbReference>
<protein>
    <recommendedName>
        <fullName evidence="9">Sec-independent protein translocase protein TatB</fullName>
    </recommendedName>
</protein>
<dbReference type="PRINTS" id="PR01506">
    <property type="entry name" value="TATBPROTEIN"/>
</dbReference>
<keyword evidence="5 9" id="KW-0653">Protein transport</keyword>
<comment type="subunit">
    <text evidence="9">The Tat system comprises two distinct complexes: a TatABC complex, containing multiple copies of TatA, TatB and TatC subunits, and a separate TatA complex, containing only TatA subunits. Substrates initially bind to the TatABC complex, which probably triggers association of the separate TatA complex to form the active translocon.</text>
</comment>
<evidence type="ECO:0000256" key="8">
    <source>
        <dbReference type="ARBA" id="ARBA00023136"/>
    </source>
</evidence>
<evidence type="ECO:0000256" key="1">
    <source>
        <dbReference type="ARBA" id="ARBA00004167"/>
    </source>
</evidence>
<dbReference type="EMBL" id="JBHRSZ010000006">
    <property type="protein sequence ID" value="MFC3152370.1"/>
    <property type="molecule type" value="Genomic_DNA"/>
</dbReference>
<evidence type="ECO:0000256" key="3">
    <source>
        <dbReference type="ARBA" id="ARBA00022475"/>
    </source>
</evidence>
<reference evidence="12" key="1">
    <citation type="journal article" date="2019" name="Int. J. Syst. Evol. Microbiol.">
        <title>The Global Catalogue of Microorganisms (GCM) 10K type strain sequencing project: providing services to taxonomists for standard genome sequencing and annotation.</title>
        <authorList>
            <consortium name="The Broad Institute Genomics Platform"/>
            <consortium name="The Broad Institute Genome Sequencing Center for Infectious Disease"/>
            <person name="Wu L."/>
            <person name="Ma J."/>
        </authorList>
    </citation>
    <scope>NUCLEOTIDE SEQUENCE [LARGE SCALE GENOMIC DNA]</scope>
    <source>
        <strain evidence="12">KCTC 52438</strain>
    </source>
</reference>
<dbReference type="Gene3D" id="1.20.5.3310">
    <property type="match status" value="1"/>
</dbReference>
<proteinExistence type="inferred from homology"/>
<keyword evidence="12" id="KW-1185">Reference proteome</keyword>
<dbReference type="Proteomes" id="UP001595476">
    <property type="component" value="Unassembled WGS sequence"/>
</dbReference>
<evidence type="ECO:0000256" key="4">
    <source>
        <dbReference type="ARBA" id="ARBA00022692"/>
    </source>
</evidence>
<dbReference type="InterPro" id="IPR003369">
    <property type="entry name" value="TatA/B/E"/>
</dbReference>